<proteinExistence type="predicted"/>
<organism evidence="1 2">
    <name type="scientific">Dryococelus australis</name>
    <dbReference type="NCBI Taxonomy" id="614101"/>
    <lineage>
        <taxon>Eukaryota</taxon>
        <taxon>Metazoa</taxon>
        <taxon>Ecdysozoa</taxon>
        <taxon>Arthropoda</taxon>
        <taxon>Hexapoda</taxon>
        <taxon>Insecta</taxon>
        <taxon>Pterygota</taxon>
        <taxon>Neoptera</taxon>
        <taxon>Polyneoptera</taxon>
        <taxon>Phasmatodea</taxon>
        <taxon>Verophasmatodea</taxon>
        <taxon>Anareolatae</taxon>
        <taxon>Phasmatidae</taxon>
        <taxon>Eurycanthinae</taxon>
        <taxon>Dryococelus</taxon>
    </lineage>
</organism>
<keyword evidence="2" id="KW-1185">Reference proteome</keyword>
<reference evidence="1 2" key="1">
    <citation type="submission" date="2023-02" db="EMBL/GenBank/DDBJ databases">
        <title>LHISI_Scaffold_Assembly.</title>
        <authorList>
            <person name="Stuart O.P."/>
            <person name="Cleave R."/>
            <person name="Magrath M.J.L."/>
            <person name="Mikheyev A.S."/>
        </authorList>
    </citation>
    <scope>NUCLEOTIDE SEQUENCE [LARGE SCALE GENOMIC DNA]</scope>
    <source>
        <strain evidence="1">Daus_M_001</strain>
        <tissue evidence="1">Leg muscle</tissue>
    </source>
</reference>
<name>A0ABQ9HG52_9NEOP</name>
<sequence>MMMELEGGHGNSTTTCSKLIELGLSAPRVFLDKAGPSGLPCPLASPIAAASSSDEQLERAFDWSSDSDFEDCPSEPGSPEVYCQDVRLTKDIGLNILHRHVSSQLRRIKYAHLTDFLRAKAYSARIREELKTLKCVFLLPGELRYVSKNPQRVYLIKHAAHNDICRRGIKKKFPRLAWYSRETTKRACERSAREIPHWEGSELTCRQKATVAERLDYSPPTKTNRVQSPTGYSGFSRMENVPDDAAGRRVFSGISRFLPPLYSGVAPVSAHLFLIGSQNLVVRGKTGSSLCGAGMLRKTRNLFCDARQQASLGDTHRIFRCQENTPRRQSSVAHGGCVLDDRRRNIIGAYRVVWEVGHGSSALEAVHEGKAGFKGRLVFKYLADKEQRFAKGGGGGSSRRNARGFQNHRVNMNDEGAYYMTTLTKALKSSRPVKFTVTSRSPLAAYPVVVPRKHGSRPGKSREFVACLCRVKVLMKLSWRWTGKTAHAAPHCTPTPLIPLPFVQKMNLWEKIVSIHGHGTTPQNTSSAICPLPTNAELFFGGLSFRRPHTLLSVQHCKTCLVPPPIPALYHHHKVRFWVTGLSMEKAEEPPLMIQCHTPPPLTLLKNVFFGYLGN</sequence>
<evidence type="ECO:0000313" key="2">
    <source>
        <dbReference type="Proteomes" id="UP001159363"/>
    </source>
</evidence>
<accession>A0ABQ9HG52</accession>
<evidence type="ECO:0000313" key="1">
    <source>
        <dbReference type="EMBL" id="KAJ8883302.1"/>
    </source>
</evidence>
<comment type="caution">
    <text evidence="1">The sequence shown here is derived from an EMBL/GenBank/DDBJ whole genome shotgun (WGS) entry which is preliminary data.</text>
</comment>
<dbReference type="Proteomes" id="UP001159363">
    <property type="component" value="Chromosome 4"/>
</dbReference>
<protein>
    <submittedName>
        <fullName evidence="1">Uncharacterized protein</fullName>
    </submittedName>
</protein>
<gene>
    <name evidence="1" type="ORF">PR048_015145</name>
</gene>
<dbReference type="EMBL" id="JARBHB010000005">
    <property type="protein sequence ID" value="KAJ8883302.1"/>
    <property type="molecule type" value="Genomic_DNA"/>
</dbReference>